<protein>
    <recommendedName>
        <fullName evidence="3">Ig-like domain-containing protein</fullName>
    </recommendedName>
</protein>
<reference evidence="1" key="4">
    <citation type="submission" date="2025-09" db="UniProtKB">
        <authorList>
            <consortium name="Ensembl"/>
        </authorList>
    </citation>
    <scope>IDENTIFICATION</scope>
</reference>
<dbReference type="HOGENOM" id="CLU_3055533_0_0_1"/>
<dbReference type="InParanoid" id="F6YU22"/>
<reference evidence="1" key="3">
    <citation type="submission" date="2025-08" db="UniProtKB">
        <authorList>
            <consortium name="Ensembl"/>
        </authorList>
    </citation>
    <scope>IDENTIFICATION</scope>
</reference>
<proteinExistence type="predicted"/>
<accession>F6YU22</accession>
<evidence type="ECO:0000313" key="2">
    <source>
        <dbReference type="Proteomes" id="UP000008144"/>
    </source>
</evidence>
<reference evidence="2" key="1">
    <citation type="journal article" date="2002" name="Science">
        <title>The draft genome of Ciona intestinalis: insights into chordate and vertebrate origins.</title>
        <authorList>
            <person name="Dehal P."/>
            <person name="Satou Y."/>
            <person name="Campbell R.K."/>
            <person name="Chapman J."/>
            <person name="Degnan B."/>
            <person name="De Tomaso A."/>
            <person name="Davidson B."/>
            <person name="Di Gregorio A."/>
            <person name="Gelpke M."/>
            <person name="Goodstein D.M."/>
            <person name="Harafuji N."/>
            <person name="Hastings K.E."/>
            <person name="Ho I."/>
            <person name="Hotta K."/>
            <person name="Huang W."/>
            <person name="Kawashima T."/>
            <person name="Lemaire P."/>
            <person name="Martinez D."/>
            <person name="Meinertzhagen I.A."/>
            <person name="Necula S."/>
            <person name="Nonaka M."/>
            <person name="Putnam N."/>
            <person name="Rash S."/>
            <person name="Saiga H."/>
            <person name="Satake M."/>
            <person name="Terry A."/>
            <person name="Yamada L."/>
            <person name="Wang H.G."/>
            <person name="Awazu S."/>
            <person name="Azumi K."/>
            <person name="Boore J."/>
            <person name="Branno M."/>
            <person name="Chin-Bow S."/>
            <person name="DeSantis R."/>
            <person name="Doyle S."/>
            <person name="Francino P."/>
            <person name="Keys D.N."/>
            <person name="Haga S."/>
            <person name="Hayashi H."/>
            <person name="Hino K."/>
            <person name="Imai K.S."/>
            <person name="Inaba K."/>
            <person name="Kano S."/>
            <person name="Kobayashi K."/>
            <person name="Kobayashi M."/>
            <person name="Lee B.I."/>
            <person name="Makabe K.W."/>
            <person name="Manohar C."/>
            <person name="Matassi G."/>
            <person name="Medina M."/>
            <person name="Mochizuki Y."/>
            <person name="Mount S."/>
            <person name="Morishita T."/>
            <person name="Miura S."/>
            <person name="Nakayama A."/>
            <person name="Nishizaka S."/>
            <person name="Nomoto H."/>
            <person name="Ohta F."/>
            <person name="Oishi K."/>
            <person name="Rigoutsos I."/>
            <person name="Sano M."/>
            <person name="Sasaki A."/>
            <person name="Sasakura Y."/>
            <person name="Shoguchi E."/>
            <person name="Shin-i T."/>
            <person name="Spagnuolo A."/>
            <person name="Stainier D."/>
            <person name="Suzuki M.M."/>
            <person name="Tassy O."/>
            <person name="Takatori N."/>
            <person name="Tokuoka M."/>
            <person name="Yagi K."/>
            <person name="Yoshizaki F."/>
            <person name="Wada S."/>
            <person name="Zhang C."/>
            <person name="Hyatt P.D."/>
            <person name="Larimer F."/>
            <person name="Detter C."/>
            <person name="Doggett N."/>
            <person name="Glavina T."/>
            <person name="Hawkins T."/>
            <person name="Richardson P."/>
            <person name="Lucas S."/>
            <person name="Kohara Y."/>
            <person name="Levine M."/>
            <person name="Satoh N."/>
            <person name="Rokhsar D.S."/>
        </authorList>
    </citation>
    <scope>NUCLEOTIDE SEQUENCE [LARGE SCALE GENOMIC DNA]</scope>
</reference>
<dbReference type="EMBL" id="EAAA01001272">
    <property type="status" value="NOT_ANNOTATED_CDS"/>
    <property type="molecule type" value="Genomic_DNA"/>
</dbReference>
<reference evidence="1" key="2">
    <citation type="journal article" date="2008" name="Genome Biol.">
        <title>Improved genome assembly and evidence-based global gene model set for the chordate Ciona intestinalis: new insight into intron and operon populations.</title>
        <authorList>
            <person name="Satou Y."/>
            <person name="Mineta K."/>
            <person name="Ogasawara M."/>
            <person name="Sasakura Y."/>
            <person name="Shoguchi E."/>
            <person name="Ueno K."/>
            <person name="Yamada L."/>
            <person name="Matsumoto J."/>
            <person name="Wasserscheid J."/>
            <person name="Dewar K."/>
            <person name="Wiley G.B."/>
            <person name="Macmil S.L."/>
            <person name="Roe B.A."/>
            <person name="Zeller R.W."/>
            <person name="Hastings K.E."/>
            <person name="Lemaire P."/>
            <person name="Lindquist E."/>
            <person name="Endo T."/>
            <person name="Hotta K."/>
            <person name="Inaba K."/>
        </authorList>
    </citation>
    <scope>NUCLEOTIDE SEQUENCE [LARGE SCALE GENOMIC DNA]</scope>
    <source>
        <strain evidence="1">wild type</strain>
    </source>
</reference>
<dbReference type="Proteomes" id="UP000008144">
    <property type="component" value="Chromosome 14"/>
</dbReference>
<dbReference type="Ensembl" id="ENSCINT00000026374.1">
    <property type="protein sequence ID" value="ENSCINP00000026128.1"/>
    <property type="gene ID" value="ENSCING00000018704.1"/>
</dbReference>
<evidence type="ECO:0000313" key="1">
    <source>
        <dbReference type="Ensembl" id="ENSCINP00000026128.1"/>
    </source>
</evidence>
<sequence>MGFYWEKVLQNGTRERLCALSQTVGGSSHNNCTENVMSSDLGSYICYATNTRGK</sequence>
<evidence type="ECO:0008006" key="3">
    <source>
        <dbReference type="Google" id="ProtNLM"/>
    </source>
</evidence>
<dbReference type="AlphaFoldDB" id="F6YU22"/>
<organism evidence="1 2">
    <name type="scientific">Ciona intestinalis</name>
    <name type="common">Transparent sea squirt</name>
    <name type="synonym">Ascidia intestinalis</name>
    <dbReference type="NCBI Taxonomy" id="7719"/>
    <lineage>
        <taxon>Eukaryota</taxon>
        <taxon>Metazoa</taxon>
        <taxon>Chordata</taxon>
        <taxon>Tunicata</taxon>
        <taxon>Ascidiacea</taxon>
        <taxon>Phlebobranchia</taxon>
        <taxon>Cionidae</taxon>
        <taxon>Ciona</taxon>
    </lineage>
</organism>
<name>F6YU22_CIOIN</name>
<keyword evidence="2" id="KW-1185">Reference proteome</keyword>